<dbReference type="InterPro" id="IPR050953">
    <property type="entry name" value="N4_N6_ade-DNA_methylase"/>
</dbReference>
<dbReference type="GO" id="GO:0032259">
    <property type="term" value="P:methylation"/>
    <property type="evidence" value="ECO:0007669"/>
    <property type="project" value="UniProtKB-KW"/>
</dbReference>
<dbReference type="AlphaFoldDB" id="A0A1F7RWL4"/>
<feature type="domain" description="Type II methyltransferase M.TaqI-like" evidence="6">
    <location>
        <begin position="571"/>
        <end position="799"/>
    </location>
</feature>
<dbReference type="Proteomes" id="UP000179266">
    <property type="component" value="Unassembled WGS sequence"/>
</dbReference>
<evidence type="ECO:0000256" key="3">
    <source>
        <dbReference type="ARBA" id="ARBA00022679"/>
    </source>
</evidence>
<proteinExistence type="predicted"/>
<organism evidence="7 8">
    <name type="scientific">Candidatus Schekmanbacteria bacterium RBG_13_48_7</name>
    <dbReference type="NCBI Taxonomy" id="1817878"/>
    <lineage>
        <taxon>Bacteria</taxon>
        <taxon>Candidatus Schekmaniibacteriota</taxon>
    </lineage>
</organism>
<comment type="caution">
    <text evidence="7">The sequence shown here is derived from an EMBL/GenBank/DDBJ whole genome shotgun (WGS) entry which is preliminary data.</text>
</comment>
<dbReference type="InterPro" id="IPR002052">
    <property type="entry name" value="DNA_methylase_N6_adenine_CS"/>
</dbReference>
<evidence type="ECO:0000256" key="1">
    <source>
        <dbReference type="ARBA" id="ARBA00011900"/>
    </source>
</evidence>
<dbReference type="GO" id="GO:0009007">
    <property type="term" value="F:site-specific DNA-methyltransferase (adenine-specific) activity"/>
    <property type="evidence" value="ECO:0007669"/>
    <property type="project" value="UniProtKB-EC"/>
</dbReference>
<evidence type="ECO:0000256" key="2">
    <source>
        <dbReference type="ARBA" id="ARBA00022603"/>
    </source>
</evidence>
<dbReference type="PRINTS" id="PR00507">
    <property type="entry name" value="N12N6MTFRASE"/>
</dbReference>
<dbReference type="SUPFAM" id="SSF53335">
    <property type="entry name" value="S-adenosyl-L-methionine-dependent methyltransferases"/>
    <property type="match status" value="1"/>
</dbReference>
<dbReference type="InterPro" id="IPR011639">
    <property type="entry name" value="MethylTrfase_TaqI-like_dom"/>
</dbReference>
<dbReference type="Pfam" id="PF07669">
    <property type="entry name" value="Eco57I"/>
    <property type="match status" value="1"/>
</dbReference>
<keyword evidence="3" id="KW-0808">Transferase</keyword>
<dbReference type="GO" id="GO:0003676">
    <property type="term" value="F:nucleic acid binding"/>
    <property type="evidence" value="ECO:0007669"/>
    <property type="project" value="InterPro"/>
</dbReference>
<reference evidence="7 8" key="1">
    <citation type="journal article" date="2016" name="Nat. Commun.">
        <title>Thousands of microbial genomes shed light on interconnected biogeochemical processes in an aquifer system.</title>
        <authorList>
            <person name="Anantharaman K."/>
            <person name="Brown C.T."/>
            <person name="Hug L.A."/>
            <person name="Sharon I."/>
            <person name="Castelle C.J."/>
            <person name="Probst A.J."/>
            <person name="Thomas B.C."/>
            <person name="Singh A."/>
            <person name="Wilkins M.J."/>
            <person name="Karaoz U."/>
            <person name="Brodie E.L."/>
            <person name="Williams K.H."/>
            <person name="Hubbard S.S."/>
            <person name="Banfield J.F."/>
        </authorList>
    </citation>
    <scope>NUCLEOTIDE SEQUENCE [LARGE SCALE GENOMIC DNA]</scope>
</reference>
<evidence type="ECO:0000313" key="7">
    <source>
        <dbReference type="EMBL" id="OGL45810.1"/>
    </source>
</evidence>
<dbReference type="InterPro" id="IPR029063">
    <property type="entry name" value="SAM-dependent_MTases_sf"/>
</dbReference>
<comment type="catalytic activity">
    <reaction evidence="5">
        <text>a 2'-deoxyadenosine in DNA + S-adenosyl-L-methionine = an N(6)-methyl-2'-deoxyadenosine in DNA + S-adenosyl-L-homocysteine + H(+)</text>
        <dbReference type="Rhea" id="RHEA:15197"/>
        <dbReference type="Rhea" id="RHEA-COMP:12418"/>
        <dbReference type="Rhea" id="RHEA-COMP:12419"/>
        <dbReference type="ChEBI" id="CHEBI:15378"/>
        <dbReference type="ChEBI" id="CHEBI:57856"/>
        <dbReference type="ChEBI" id="CHEBI:59789"/>
        <dbReference type="ChEBI" id="CHEBI:90615"/>
        <dbReference type="ChEBI" id="CHEBI:90616"/>
        <dbReference type="EC" id="2.1.1.72"/>
    </reaction>
</comment>
<name>A0A1F7RWL4_9BACT</name>
<dbReference type="Gene3D" id="3.40.50.150">
    <property type="entry name" value="Vaccinia Virus protein VP39"/>
    <property type="match status" value="1"/>
</dbReference>
<dbReference type="EC" id="2.1.1.72" evidence="1"/>
<evidence type="ECO:0000313" key="8">
    <source>
        <dbReference type="Proteomes" id="UP000179266"/>
    </source>
</evidence>
<dbReference type="GO" id="GO:0006304">
    <property type="term" value="P:DNA modification"/>
    <property type="evidence" value="ECO:0007669"/>
    <property type="project" value="InterPro"/>
</dbReference>
<feature type="non-terminal residue" evidence="7">
    <location>
        <position position="812"/>
    </location>
</feature>
<evidence type="ECO:0000256" key="5">
    <source>
        <dbReference type="ARBA" id="ARBA00047942"/>
    </source>
</evidence>
<keyword evidence="4" id="KW-0949">S-adenosyl-L-methionine</keyword>
<evidence type="ECO:0000256" key="4">
    <source>
        <dbReference type="ARBA" id="ARBA00022691"/>
    </source>
</evidence>
<accession>A0A1F7RWL4</accession>
<dbReference type="PANTHER" id="PTHR33841:SF1">
    <property type="entry name" value="DNA METHYLTRANSFERASE A"/>
    <property type="match status" value="1"/>
</dbReference>
<keyword evidence="2" id="KW-0489">Methyltransferase</keyword>
<gene>
    <name evidence="7" type="ORF">A2161_22645</name>
</gene>
<protein>
    <recommendedName>
        <fullName evidence="1">site-specific DNA-methyltransferase (adenine-specific)</fullName>
        <ecNumber evidence="1">2.1.1.72</ecNumber>
    </recommendedName>
</protein>
<dbReference type="EMBL" id="MGDD01000160">
    <property type="protein sequence ID" value="OGL45810.1"/>
    <property type="molecule type" value="Genomic_DNA"/>
</dbReference>
<evidence type="ECO:0000259" key="6">
    <source>
        <dbReference type="Pfam" id="PF07669"/>
    </source>
</evidence>
<dbReference type="PROSITE" id="PS00092">
    <property type="entry name" value="N6_MTASE"/>
    <property type="match status" value="1"/>
</dbReference>
<sequence length="812" mass="94775">MSLNTQRARELLHEFDFKKLFIEELGWDHHSGEHPLNIKNEKYDIKAIAQKRGVQIFECSGCEDGKSPEYSIRKIIDKEISKIAYEHLIIFTDNTKSAQIWQWVHKQPGQPKAYREYRFDNSHSFETIIQKLNTVAFALSDEEGLDLNGVTTRLKDALDRDKVTKQFYDRFKKEKDSFEKSIKGIENSGDRDWYASIMLNRLMFVYFIEKKGFLNDDQEYLKNKLNESAAKNKKNKSSFYREFLLSFFHDGLNKMPPRGDDFDIQFGKIPYLNGGIFQVHKIENNYRNLEIPDTAFTKIFKFFDQYEWHLDYRPLRSGNEINPDVLGYIFEKYVNQKEMGAYYTKEDITEYISKNTIIPFIFDKVKEDCKIAFEGEHSVWNLLKENPDTYIYDAIKKGTDLKLPAEIAVGISDVSKRTEWNKPAPEEYALPTEIWREVVARRQHYEEVKTKLLNGQISDINDLITYNLNIRQFAQDVIENCEGPELLRAFFKAIKNISILDPTVGSGAFIFAALNILESLYEACLDRMQVFLDEDPDGESSKKYSDFRKTIAEVNQHPNMQYFIYKTIMINNLYGVDIMDEAVEICKLRLFLKLVSQIDSVENIEPLPDIDFNIKAGNTLVGFTSLDKVKKAIEYSSSGQGKLPLGDIPEILKTIENRAKGMELGFQKFKEMQIQGKIDDAEISKIKSDLKIMSTMLEEELNHYLAKEYNVDPENDAKYYKWLNSHRPFHWFIEFYGINKSGGFDVIIGNPPYIEYKKLENKYEIKSFKTEYCGNLYAFILERLLTLKNWSSRCSMIVPISGHSTDRMRPLV</sequence>
<dbReference type="PANTHER" id="PTHR33841">
    <property type="entry name" value="DNA METHYLTRANSFERASE YEEA-RELATED"/>
    <property type="match status" value="1"/>
</dbReference>